<reference evidence="1 2" key="1">
    <citation type="journal article" date="2020" name="ISME J.">
        <title>Uncovering the hidden diversity of litter-decomposition mechanisms in mushroom-forming fungi.</title>
        <authorList>
            <person name="Floudas D."/>
            <person name="Bentzer J."/>
            <person name="Ahren D."/>
            <person name="Johansson T."/>
            <person name="Persson P."/>
            <person name="Tunlid A."/>
        </authorList>
    </citation>
    <scope>NUCLEOTIDE SEQUENCE [LARGE SCALE GENOMIC DNA]</scope>
    <source>
        <strain evidence="1 2">CBS 291.85</strain>
    </source>
</reference>
<gene>
    <name evidence="1" type="ORF">D9758_014708</name>
</gene>
<dbReference type="PANTHER" id="PTHR42034:SF2">
    <property type="entry name" value="ACYL-COA-DEPENDENT ACYLTRANSFERASE MAC1"/>
    <property type="match status" value="1"/>
</dbReference>
<evidence type="ECO:0000313" key="1">
    <source>
        <dbReference type="EMBL" id="KAF5338159.1"/>
    </source>
</evidence>
<keyword evidence="2" id="KW-1185">Reference proteome</keyword>
<dbReference type="AlphaFoldDB" id="A0A8H5FIL8"/>
<comment type="caution">
    <text evidence="1">The sequence shown here is derived from an EMBL/GenBank/DDBJ whole genome shotgun (WGS) entry which is preliminary data.</text>
</comment>
<proteinExistence type="predicted"/>
<protein>
    <submittedName>
        <fullName evidence="1">Uncharacterized protein</fullName>
    </submittedName>
</protein>
<name>A0A8H5FIL8_9AGAR</name>
<dbReference type="InterPro" id="IPR023213">
    <property type="entry name" value="CAT-like_dom_sf"/>
</dbReference>
<dbReference type="PANTHER" id="PTHR42034">
    <property type="entry name" value="CHROMOSOME 7, WHOLE GENOME SHOTGUN SEQUENCE-RELATED"/>
    <property type="match status" value="1"/>
</dbReference>
<dbReference type="OrthoDB" id="3252971at2759"/>
<accession>A0A8H5FIL8</accession>
<sequence>MAALTSLLSVESVKIDQARSSIPDLEFATTDGIHYTRRLHGKERLSGVTTDYGEGLGQQMGLADVRLKQVLSREELAAHIKAAWIHLRFSAPWIAYRCKSLNSSEPNSFYFEYKKSSKPDEAEAWADETIVWRTESLSFREWEPMIKQNHWKTGSGHFGVEMHIAKGQEPNQWFFMPSCPHSTTDGKGLFSITDRFLRNFQEELQGGVLLYRNLPWGEEISRLVPNAALIVPNVGANDMLAAPQKPAEPVQFQRFLRKEREVAGPDEISHSIRLSPEQTKAVMVNCKKYRASLTAVVNSILVLAEIETSLQLAADASPDEYARIIESFRTSDVFTLGVNIADMRSHVYPKHAKALGGVTTGGSVNISFPTHHTMNHVRRCVQVGPDGKMTRNLSGHGFWDGLVPETQNGLKVGGRQPPHAYHVAAQMAEAVCPQIKRNPVSNQCVMASSLGSVERLGIFTPFSPLYVSEYPNSLFQIHDWIFGISSTNCPAMVAHTWEYNGRLMIHLQGSSRWQTEKSFKAYAEAVRARAEQISISSARATL</sequence>
<evidence type="ECO:0000313" key="2">
    <source>
        <dbReference type="Proteomes" id="UP000559256"/>
    </source>
</evidence>
<dbReference type="EMBL" id="JAACJM010000199">
    <property type="protein sequence ID" value="KAF5338159.1"/>
    <property type="molecule type" value="Genomic_DNA"/>
</dbReference>
<dbReference type="Gene3D" id="3.30.559.10">
    <property type="entry name" value="Chloramphenicol acetyltransferase-like domain"/>
    <property type="match status" value="1"/>
</dbReference>
<organism evidence="1 2">
    <name type="scientific">Tetrapyrgos nigripes</name>
    <dbReference type="NCBI Taxonomy" id="182062"/>
    <lineage>
        <taxon>Eukaryota</taxon>
        <taxon>Fungi</taxon>
        <taxon>Dikarya</taxon>
        <taxon>Basidiomycota</taxon>
        <taxon>Agaricomycotina</taxon>
        <taxon>Agaricomycetes</taxon>
        <taxon>Agaricomycetidae</taxon>
        <taxon>Agaricales</taxon>
        <taxon>Marasmiineae</taxon>
        <taxon>Marasmiaceae</taxon>
        <taxon>Tetrapyrgos</taxon>
    </lineage>
</organism>
<dbReference type="Proteomes" id="UP000559256">
    <property type="component" value="Unassembled WGS sequence"/>
</dbReference>